<protein>
    <submittedName>
        <fullName evidence="2">Uncharacterized protein</fullName>
    </submittedName>
</protein>
<organism evidence="2 3">
    <name type="scientific">Leucosporidium creatinivorum</name>
    <dbReference type="NCBI Taxonomy" id="106004"/>
    <lineage>
        <taxon>Eukaryota</taxon>
        <taxon>Fungi</taxon>
        <taxon>Dikarya</taxon>
        <taxon>Basidiomycota</taxon>
        <taxon>Pucciniomycotina</taxon>
        <taxon>Microbotryomycetes</taxon>
        <taxon>Leucosporidiales</taxon>
        <taxon>Leucosporidium</taxon>
    </lineage>
</organism>
<dbReference type="EMBL" id="MCGR01000021">
    <property type="protein sequence ID" value="ORY82376.1"/>
    <property type="molecule type" value="Genomic_DNA"/>
</dbReference>
<keyword evidence="1" id="KW-0472">Membrane</keyword>
<accession>A0A1Y2FGF9</accession>
<keyword evidence="1" id="KW-0812">Transmembrane</keyword>
<dbReference type="AlphaFoldDB" id="A0A1Y2FGF9"/>
<proteinExistence type="predicted"/>
<comment type="caution">
    <text evidence="2">The sequence shown here is derived from an EMBL/GenBank/DDBJ whole genome shotgun (WGS) entry which is preliminary data.</text>
</comment>
<feature type="transmembrane region" description="Helical" evidence="1">
    <location>
        <begin position="91"/>
        <end position="109"/>
    </location>
</feature>
<feature type="transmembrane region" description="Helical" evidence="1">
    <location>
        <begin position="29"/>
        <end position="54"/>
    </location>
</feature>
<name>A0A1Y2FGF9_9BASI</name>
<evidence type="ECO:0000313" key="3">
    <source>
        <dbReference type="Proteomes" id="UP000193467"/>
    </source>
</evidence>
<feature type="transmembrane region" description="Helical" evidence="1">
    <location>
        <begin position="115"/>
        <end position="134"/>
    </location>
</feature>
<reference evidence="2 3" key="1">
    <citation type="submission" date="2016-07" db="EMBL/GenBank/DDBJ databases">
        <title>Pervasive Adenine N6-methylation of Active Genes in Fungi.</title>
        <authorList>
            <consortium name="DOE Joint Genome Institute"/>
            <person name="Mondo S.J."/>
            <person name="Dannebaum R.O."/>
            <person name="Kuo R.C."/>
            <person name="Labutti K."/>
            <person name="Haridas S."/>
            <person name="Kuo A."/>
            <person name="Salamov A."/>
            <person name="Ahrendt S.R."/>
            <person name="Lipzen A."/>
            <person name="Sullivan W."/>
            <person name="Andreopoulos W.B."/>
            <person name="Clum A."/>
            <person name="Lindquist E."/>
            <person name="Daum C."/>
            <person name="Ramamoorthy G.K."/>
            <person name="Gryganskyi A."/>
            <person name="Culley D."/>
            <person name="Magnuson J.K."/>
            <person name="James T.Y."/>
            <person name="O'Malley M.A."/>
            <person name="Stajich J.E."/>
            <person name="Spatafora J.W."/>
            <person name="Visel A."/>
            <person name="Grigoriev I.V."/>
        </authorList>
    </citation>
    <scope>NUCLEOTIDE SEQUENCE [LARGE SCALE GENOMIC DNA]</scope>
    <source>
        <strain evidence="2 3">62-1032</strain>
    </source>
</reference>
<dbReference type="Proteomes" id="UP000193467">
    <property type="component" value="Unassembled WGS sequence"/>
</dbReference>
<dbReference type="InParanoid" id="A0A1Y2FGF9"/>
<keyword evidence="1" id="KW-1133">Transmembrane helix</keyword>
<evidence type="ECO:0000313" key="2">
    <source>
        <dbReference type="EMBL" id="ORY82376.1"/>
    </source>
</evidence>
<gene>
    <name evidence="2" type="ORF">BCR35DRAFT_352212</name>
</gene>
<keyword evidence="3" id="KW-1185">Reference proteome</keyword>
<sequence>MDHNSETTLNQIRQMEQAAPLNSTTGEAFVLHLSLVVFFFIVSLAGSIIIIPALLLFGTILIAGFAVIILGLAAPAAILARLALDGLRLPAYPPGWYGGVLVTYFLYPWDLYTKFVLPGVAILVGIAILFKLRNVLNRILGKEGDMEPSSEGQDLCQMLQILGFGLAAALCWYNRLSRAQNEGQLPVINSFLSLGCIACLVVLLTNIRNRLVAAPVVAERAPLVPEEKVETTGYGAAEQAEAVMEKLKAESVISAML</sequence>
<evidence type="ECO:0000256" key="1">
    <source>
        <dbReference type="SAM" id="Phobius"/>
    </source>
</evidence>
<feature type="transmembrane region" description="Helical" evidence="1">
    <location>
        <begin position="60"/>
        <end position="84"/>
    </location>
</feature>
<feature type="transmembrane region" description="Helical" evidence="1">
    <location>
        <begin position="155"/>
        <end position="175"/>
    </location>
</feature>
<feature type="transmembrane region" description="Helical" evidence="1">
    <location>
        <begin position="187"/>
        <end position="205"/>
    </location>
</feature>